<dbReference type="GO" id="GO:0003676">
    <property type="term" value="F:nucleic acid binding"/>
    <property type="evidence" value="ECO:0007669"/>
    <property type="project" value="InterPro"/>
</dbReference>
<dbReference type="InterPro" id="IPR012337">
    <property type="entry name" value="RNaseH-like_sf"/>
</dbReference>
<dbReference type="AlphaFoldDB" id="A0A2N9IU76"/>
<dbReference type="InterPro" id="IPR002156">
    <property type="entry name" value="RNaseH_domain"/>
</dbReference>
<reference evidence="2" key="1">
    <citation type="submission" date="2018-02" db="EMBL/GenBank/DDBJ databases">
        <authorList>
            <person name="Cohen D.B."/>
            <person name="Kent A.D."/>
        </authorList>
    </citation>
    <scope>NUCLEOTIDE SEQUENCE</scope>
</reference>
<dbReference type="CDD" id="cd06222">
    <property type="entry name" value="RNase_H_like"/>
    <property type="match status" value="1"/>
</dbReference>
<dbReference type="GO" id="GO:0004523">
    <property type="term" value="F:RNA-DNA hybrid ribonuclease activity"/>
    <property type="evidence" value="ECO:0007669"/>
    <property type="project" value="InterPro"/>
</dbReference>
<accession>A0A2N9IU76</accession>
<evidence type="ECO:0000313" key="2">
    <source>
        <dbReference type="EMBL" id="SPD28068.1"/>
    </source>
</evidence>
<dbReference type="SUPFAM" id="SSF53098">
    <property type="entry name" value="Ribonuclease H-like"/>
    <property type="match status" value="1"/>
</dbReference>
<dbReference type="PANTHER" id="PTHR47074">
    <property type="entry name" value="BNAC02G40300D PROTEIN"/>
    <property type="match status" value="1"/>
</dbReference>
<sequence length="477" mass="53509">MPRDDIMIFAKANRKEVEVVDDFLESYCQWSGQLINKGMKTLITSVAQAIPEYSFSTAAVPMTICNKLDATTRRFWWNPKKLNGSYLAWKSWEVLCLPKDASGLGFRQANMFNQALLAKLTWLIASKKKSLCLDALRSKCKVVLALFSVVEKAIDFWKDPWIAEFKPKPRDPNMLCESLRVVDLIVHGSNTWNFDLLSTLVDNESITAIAKVKPIWFRRNWSLYSERLPLVSGADFLKFVINPPISLACSLDLKLIKEQTTIHLALTLECIWNLRNQAMHNAQKINLLAVLTNLDLRIREHCQSFLTVGNQHIRETVVLSPPPPRVVKLNVDAGFTNDNASIAVVARDSFGAILQCWSKCCNTTDPCIAEALAVVWALQLASLEKLVDIQVEGDAQVCINAINGPTVDIPWKILPVISNVKVLASTFNSRSFVWVRQSANFVVHSLAKEASAFPACFHCNNSNLSPSVHEAWIRDLG</sequence>
<feature type="domain" description="RNase H type-1" evidence="1">
    <location>
        <begin position="330"/>
        <end position="450"/>
    </location>
</feature>
<gene>
    <name evidence="2" type="ORF">FSB_LOCUS55950</name>
</gene>
<dbReference type="PANTHER" id="PTHR47074:SF48">
    <property type="entry name" value="POLYNUCLEOTIDYL TRANSFERASE, RIBONUCLEASE H-LIKE SUPERFAMILY PROTEIN"/>
    <property type="match status" value="1"/>
</dbReference>
<dbReference type="EMBL" id="OIVN01006218">
    <property type="protein sequence ID" value="SPD28068.1"/>
    <property type="molecule type" value="Genomic_DNA"/>
</dbReference>
<organism evidence="2">
    <name type="scientific">Fagus sylvatica</name>
    <name type="common">Beechnut</name>
    <dbReference type="NCBI Taxonomy" id="28930"/>
    <lineage>
        <taxon>Eukaryota</taxon>
        <taxon>Viridiplantae</taxon>
        <taxon>Streptophyta</taxon>
        <taxon>Embryophyta</taxon>
        <taxon>Tracheophyta</taxon>
        <taxon>Spermatophyta</taxon>
        <taxon>Magnoliopsida</taxon>
        <taxon>eudicotyledons</taxon>
        <taxon>Gunneridae</taxon>
        <taxon>Pentapetalae</taxon>
        <taxon>rosids</taxon>
        <taxon>fabids</taxon>
        <taxon>Fagales</taxon>
        <taxon>Fagaceae</taxon>
        <taxon>Fagus</taxon>
    </lineage>
</organism>
<protein>
    <recommendedName>
        <fullName evidence="1">RNase H type-1 domain-containing protein</fullName>
    </recommendedName>
</protein>
<dbReference type="InterPro" id="IPR044730">
    <property type="entry name" value="RNase_H-like_dom_plant"/>
</dbReference>
<evidence type="ECO:0000259" key="1">
    <source>
        <dbReference type="Pfam" id="PF13456"/>
    </source>
</evidence>
<name>A0A2N9IU76_FAGSY</name>
<dbReference type="Gene3D" id="3.30.420.10">
    <property type="entry name" value="Ribonuclease H-like superfamily/Ribonuclease H"/>
    <property type="match status" value="1"/>
</dbReference>
<dbReference type="InterPro" id="IPR052929">
    <property type="entry name" value="RNase_H-like_EbsB-rel"/>
</dbReference>
<dbReference type="InterPro" id="IPR036397">
    <property type="entry name" value="RNaseH_sf"/>
</dbReference>
<dbReference type="Pfam" id="PF13456">
    <property type="entry name" value="RVT_3"/>
    <property type="match status" value="1"/>
</dbReference>
<proteinExistence type="predicted"/>